<dbReference type="OrthoDB" id="7178458at2"/>
<gene>
    <name evidence="2" type="ORF">CP97_07535</name>
</gene>
<dbReference type="PANTHER" id="PTHR38075">
    <property type="entry name" value="DUF4139 DOMAIN-CONTAINING PROTEIN"/>
    <property type="match status" value="1"/>
</dbReference>
<dbReference type="PATRIC" id="fig|1648404.4.peg.1571"/>
<evidence type="ECO:0000313" key="3">
    <source>
        <dbReference type="Proteomes" id="UP000059113"/>
    </source>
</evidence>
<feature type="chain" id="PRO_5005210765" evidence="1">
    <location>
        <begin position="20"/>
        <end position="533"/>
    </location>
</feature>
<keyword evidence="1" id="KW-0732">Signal</keyword>
<proteinExistence type="predicted"/>
<organism evidence="2 3">
    <name type="scientific">Aurantiacibacter atlanticus</name>
    <dbReference type="NCBI Taxonomy" id="1648404"/>
    <lineage>
        <taxon>Bacteria</taxon>
        <taxon>Pseudomonadati</taxon>
        <taxon>Pseudomonadota</taxon>
        <taxon>Alphaproteobacteria</taxon>
        <taxon>Sphingomonadales</taxon>
        <taxon>Erythrobacteraceae</taxon>
        <taxon>Aurantiacibacter</taxon>
    </lineage>
</organism>
<evidence type="ECO:0000313" key="2">
    <source>
        <dbReference type="EMBL" id="AKQ41911.1"/>
    </source>
</evidence>
<dbReference type="Proteomes" id="UP000059113">
    <property type="component" value="Chromosome"/>
</dbReference>
<dbReference type="AlphaFoldDB" id="A0A0H4VGG1"/>
<dbReference type="STRING" id="1648404.CP97_07535"/>
<dbReference type="KEGG" id="ery:CP97_07535"/>
<dbReference type="PANTHER" id="PTHR38075:SF1">
    <property type="entry name" value="DUF4139 DOMAIN-CONTAINING PROTEIN"/>
    <property type="match status" value="1"/>
</dbReference>
<name>A0A0H4VGG1_9SPHN</name>
<reference evidence="3" key="2">
    <citation type="submission" date="2015-04" db="EMBL/GenBank/DDBJ databases">
        <title>The complete genome sequence of Erythrobacter sp. s21-N3.</title>
        <authorList>
            <person name="Zhuang L."/>
            <person name="Liu Y."/>
            <person name="Shao Z."/>
        </authorList>
    </citation>
    <scope>NUCLEOTIDE SEQUENCE [LARGE SCALE GENOMIC DNA]</scope>
    <source>
        <strain evidence="3">s21-N3</strain>
    </source>
</reference>
<keyword evidence="3" id="KW-1185">Reference proteome</keyword>
<accession>A0A0H4VGG1</accession>
<protein>
    <submittedName>
        <fullName evidence="2">Uncharacterized protein</fullName>
    </submittedName>
</protein>
<reference evidence="2 3" key="1">
    <citation type="journal article" date="2015" name="Int. J. Syst. Evol. Microbiol.">
        <title>Erythrobacter atlanticus sp. nov., a bacterium from ocean sediment able to degrade polycyclic aromatic hydrocarbons.</title>
        <authorList>
            <person name="Zhuang L."/>
            <person name="Liu Y."/>
            <person name="Wang L."/>
            <person name="Wang W."/>
            <person name="Shao Z."/>
        </authorList>
    </citation>
    <scope>NUCLEOTIDE SEQUENCE [LARGE SCALE GENOMIC DNA]</scope>
    <source>
        <strain evidence="3">s21-N3</strain>
    </source>
</reference>
<dbReference type="EMBL" id="CP011310">
    <property type="protein sequence ID" value="AKQ41911.1"/>
    <property type="molecule type" value="Genomic_DNA"/>
</dbReference>
<evidence type="ECO:0000256" key="1">
    <source>
        <dbReference type="SAM" id="SignalP"/>
    </source>
</evidence>
<sequence>MRLLATAFVSLLFSGAPLAAQDRAVVNASQPSALAVTVYRDPDRGTAEAMNVDWPRGFAMISETRTVTLPAGESRIRFDGVAEGMVAVSAIVTGLPGGAIEKNRNADLLSPAALVDGSLGNRVRITRTNPATGMETTQSAIVRTRADGGLVLQTQYGYEAVRCSGIPERLTFDGVFDGLSANPVFSIDTRVASGGTYTVTLSYLAWGFDWDANYVATLHEGRDSDDVRFDLTSWLTILNDNGQSFAGAELMAVAGTLNVVSDFEDLSDPPLARPLRLTCYPIGSTAAGSPVRYPYPPPPPPPPPLMAMRSEAITVTGSRVMADMEAPMAVMATEEQLGDLKLYRVPVPVDVNAQGMKQVAFLREEAVRGEIVYESDCLPWDWEESRPEAALIMLETINDERHGLGMALPSGSVTVFERGPLGEFLVAEENLRDYANGQDVELTLGESAQVFASCRSVSGKDPLASDAEWVGMQASFTNANPHAVTIRLQLGAPSQWRFQGIRERVRNGQRIVMITVPANGIRDVKWQVRSVED</sequence>
<dbReference type="RefSeq" id="WP_048885424.1">
    <property type="nucleotide sequence ID" value="NZ_CP011310.1"/>
</dbReference>
<feature type="signal peptide" evidence="1">
    <location>
        <begin position="1"/>
        <end position="19"/>
    </location>
</feature>